<feature type="region of interest" description="Disordered" evidence="1">
    <location>
        <begin position="802"/>
        <end position="832"/>
    </location>
</feature>
<name>A0AAD6IPP7_DREDA</name>
<gene>
    <name evidence="2" type="ORF">Dda_9274</name>
</gene>
<feature type="compositionally biased region" description="Polar residues" evidence="1">
    <location>
        <begin position="685"/>
        <end position="694"/>
    </location>
</feature>
<feature type="compositionally biased region" description="Basic and acidic residues" evidence="1">
    <location>
        <begin position="279"/>
        <end position="290"/>
    </location>
</feature>
<evidence type="ECO:0000313" key="2">
    <source>
        <dbReference type="EMBL" id="KAJ6255981.1"/>
    </source>
</evidence>
<feature type="compositionally biased region" description="Low complexity" evidence="1">
    <location>
        <begin position="695"/>
        <end position="725"/>
    </location>
</feature>
<organism evidence="2 3">
    <name type="scientific">Drechslerella dactyloides</name>
    <name type="common">Nematode-trapping fungus</name>
    <name type="synonym">Arthrobotrys dactyloides</name>
    <dbReference type="NCBI Taxonomy" id="74499"/>
    <lineage>
        <taxon>Eukaryota</taxon>
        <taxon>Fungi</taxon>
        <taxon>Dikarya</taxon>
        <taxon>Ascomycota</taxon>
        <taxon>Pezizomycotina</taxon>
        <taxon>Orbiliomycetes</taxon>
        <taxon>Orbiliales</taxon>
        <taxon>Orbiliaceae</taxon>
        <taxon>Drechslerella</taxon>
    </lineage>
</organism>
<dbReference type="Proteomes" id="UP001221413">
    <property type="component" value="Unassembled WGS sequence"/>
</dbReference>
<proteinExistence type="predicted"/>
<accession>A0AAD6IPP7</accession>
<keyword evidence="3" id="KW-1185">Reference proteome</keyword>
<feature type="compositionally biased region" description="Basic and acidic residues" evidence="1">
    <location>
        <begin position="260"/>
        <end position="270"/>
    </location>
</feature>
<feature type="region of interest" description="Disordered" evidence="1">
    <location>
        <begin position="668"/>
        <end position="788"/>
    </location>
</feature>
<protein>
    <submittedName>
        <fullName evidence="2">Uncharacterized protein</fullName>
    </submittedName>
</protein>
<sequence>MANLAPLIQIWKDDVRPNREMSPRVLADWFSKAVDYFMDGDIDARCKVFEVLSSPRVLQQLKSCLSPNFLAQRWAPAINYHDHIIPILKMLSDPIIRTHPPTMAYAKIIYAVVMDVSNRAFWAKVSDMLDEAFRLAPFQIGPQMSGMMMIFMNSIEFDSKNLGNPIIQDALPRMKAHLEKLKARQFEGDLNPTMVSSFKILEQKTRGPMRSAGSQTEQLPGQLRALEISRQFEMQEYLRTIDARFRRGDLVSEIGFLGDEQEREHERDAAEDNSSESPDDGKEPELASEERRGFKAQFDHVDEIQAMDPYGLFQTKRGKSEPKPMIFTIEDGDYLLDQWLERGKDPEEMNMDWGKSADIKSMKWFLQMTLTLFNGATTETRLQFLSKYYLKEPYIGKFRECLRVKLPTNGINHPSPKYNDHVSPTIHIMSHDDVAQREEFQGVRAQMSKMMAAQPDFLYGIEGYLRTHLMHKAITQDMLARATKDIIVILEGVFKLVDGDDISVEFRHEAKTFLKFAWELEQRKLPSERTCALMFEKIAQSISAHAKLFPVPREFIGCRSRQEIEARNSQAGSSRDPTVNEMDKELRTRAREGKLIRPLGDFLGKGRRRADDEESWGDGEPIVHRVSWRPEGKEKEPKQENKEPTKPMNSEQALKYLEDCKAMESRLGCASAAEDAKKELKVGSQLPQKASQTGEAAGAVEPAPGSVACSGTPVSGSGSVGTGSPRETKPPGKTRDGERRPRVGQPIVFGPRPNDRRTREYYAQGQRAQPVAAPERQVEATEPPAPTSSRLVLWRRPRLETSASASASIGTAEQLAAGEGAEPPSHAAALPAATTTAVPRLPQRLPPLPPSQRPQAERMMPLPRAFPAMGTLTCGHPRYLQYDETNCPELVNKVTPVCGHVALVECSNKMRHWRCWARCSKLLPCGHDCGHCCSECLQEVKVDGTPVWVHLACRECKKLRYLEQKEMEKAEKAAGGSGGQA</sequence>
<feature type="region of interest" description="Disordered" evidence="1">
    <location>
        <begin position="602"/>
        <end position="651"/>
    </location>
</feature>
<feature type="compositionally biased region" description="Basic and acidic residues" evidence="1">
    <location>
        <begin position="726"/>
        <end position="741"/>
    </location>
</feature>
<dbReference type="AlphaFoldDB" id="A0AAD6IPP7"/>
<comment type="caution">
    <text evidence="2">The sequence shown here is derived from an EMBL/GenBank/DDBJ whole genome shotgun (WGS) entry which is preliminary data.</text>
</comment>
<dbReference type="EMBL" id="JAQGDS010000016">
    <property type="protein sequence ID" value="KAJ6255981.1"/>
    <property type="molecule type" value="Genomic_DNA"/>
</dbReference>
<reference evidence="2" key="1">
    <citation type="submission" date="2023-01" db="EMBL/GenBank/DDBJ databases">
        <title>The chitinases involved in constricting ring structure development in the nematode-trapping fungus Drechslerella dactyloides.</title>
        <authorList>
            <person name="Wang R."/>
            <person name="Zhang L."/>
            <person name="Tang P."/>
            <person name="Li S."/>
            <person name="Liang L."/>
        </authorList>
    </citation>
    <scope>NUCLEOTIDE SEQUENCE</scope>
    <source>
        <strain evidence="2">YMF1.00031</strain>
    </source>
</reference>
<evidence type="ECO:0000256" key="1">
    <source>
        <dbReference type="SAM" id="MobiDB-lite"/>
    </source>
</evidence>
<feature type="compositionally biased region" description="Basic and acidic residues" evidence="1">
    <location>
        <begin position="628"/>
        <end position="645"/>
    </location>
</feature>
<evidence type="ECO:0000313" key="3">
    <source>
        <dbReference type="Proteomes" id="UP001221413"/>
    </source>
</evidence>
<feature type="region of interest" description="Disordered" evidence="1">
    <location>
        <begin position="256"/>
        <end position="290"/>
    </location>
</feature>
<feature type="compositionally biased region" description="Low complexity" evidence="1">
    <location>
        <begin position="821"/>
        <end position="832"/>
    </location>
</feature>